<feature type="region of interest" description="Disordered" evidence="1">
    <location>
        <begin position="31"/>
        <end position="62"/>
    </location>
</feature>
<protein>
    <recommendedName>
        <fullName evidence="5">SnoaL-like domain-containing protein</fullName>
    </recommendedName>
</protein>
<evidence type="ECO:0000313" key="3">
    <source>
        <dbReference type="EMBL" id="NUW42918.1"/>
    </source>
</evidence>
<reference evidence="3 4" key="1">
    <citation type="submission" date="2020-06" db="EMBL/GenBank/DDBJ databases">
        <authorList>
            <person name="Chanama M."/>
        </authorList>
    </citation>
    <scope>NUCLEOTIDE SEQUENCE [LARGE SCALE GENOMIC DNA]</scope>
    <source>
        <strain evidence="3 4">TBRC6557</strain>
    </source>
</reference>
<feature type="compositionally biased region" description="Low complexity" evidence="1">
    <location>
        <begin position="46"/>
        <end position="62"/>
    </location>
</feature>
<dbReference type="Gene3D" id="3.10.450.50">
    <property type="match status" value="1"/>
</dbReference>
<gene>
    <name evidence="3" type="ORF">HT134_22660</name>
</gene>
<dbReference type="InterPro" id="IPR032710">
    <property type="entry name" value="NTF2-like_dom_sf"/>
</dbReference>
<evidence type="ECO:0000313" key="4">
    <source>
        <dbReference type="Proteomes" id="UP000546126"/>
    </source>
</evidence>
<keyword evidence="2" id="KW-0732">Signal</keyword>
<accession>A0A7Y6MC20</accession>
<evidence type="ECO:0000256" key="2">
    <source>
        <dbReference type="SAM" id="SignalP"/>
    </source>
</evidence>
<dbReference type="Proteomes" id="UP000546126">
    <property type="component" value="Unassembled WGS sequence"/>
</dbReference>
<keyword evidence="4" id="KW-1185">Reference proteome</keyword>
<organism evidence="3 4">
    <name type="scientific">Nonomuraea rhodomycinica</name>
    <dbReference type="NCBI Taxonomy" id="1712872"/>
    <lineage>
        <taxon>Bacteria</taxon>
        <taxon>Bacillati</taxon>
        <taxon>Actinomycetota</taxon>
        <taxon>Actinomycetes</taxon>
        <taxon>Streptosporangiales</taxon>
        <taxon>Streptosporangiaceae</taxon>
        <taxon>Nonomuraea</taxon>
    </lineage>
</organism>
<evidence type="ECO:0008006" key="5">
    <source>
        <dbReference type="Google" id="ProtNLM"/>
    </source>
</evidence>
<sequence length="176" mass="18573">MHKIFRRRSLLLAAIVPALLAAGCASGGGTEAMGGAASPGAPTTDMSSMPMESGSPSETMMGKNTPRGTVQRYFAALKAGNVDAVVKLFDPTDGLAALQGSPTAEGADALRKLYQQTVTGPQSGSYTIELSERHGDQYAFVRSTSQQDSQSQREFFILEKSGDGYKIDELMTNQAS</sequence>
<feature type="chain" id="PRO_5030564896" description="SnoaL-like domain-containing protein" evidence="2">
    <location>
        <begin position="28"/>
        <end position="176"/>
    </location>
</feature>
<dbReference type="PROSITE" id="PS51257">
    <property type="entry name" value="PROKAR_LIPOPROTEIN"/>
    <property type="match status" value="1"/>
</dbReference>
<name>A0A7Y6MC20_9ACTN</name>
<proteinExistence type="predicted"/>
<dbReference type="EMBL" id="JABWGO010000005">
    <property type="protein sequence ID" value="NUW42918.1"/>
    <property type="molecule type" value="Genomic_DNA"/>
</dbReference>
<comment type="caution">
    <text evidence="3">The sequence shown here is derived from an EMBL/GenBank/DDBJ whole genome shotgun (WGS) entry which is preliminary data.</text>
</comment>
<dbReference type="SUPFAM" id="SSF54427">
    <property type="entry name" value="NTF2-like"/>
    <property type="match status" value="1"/>
</dbReference>
<evidence type="ECO:0000256" key="1">
    <source>
        <dbReference type="SAM" id="MobiDB-lite"/>
    </source>
</evidence>
<feature type="signal peptide" evidence="2">
    <location>
        <begin position="1"/>
        <end position="27"/>
    </location>
</feature>
<dbReference type="RefSeq" id="WP_175602452.1">
    <property type="nucleotide sequence ID" value="NZ_JABWGO010000005.1"/>
</dbReference>
<dbReference type="AlphaFoldDB" id="A0A7Y6MC20"/>